<keyword evidence="2" id="KW-1185">Reference proteome</keyword>
<accession>A0A1H8QWS9</accession>
<reference evidence="1 2" key="1">
    <citation type="submission" date="2016-10" db="EMBL/GenBank/DDBJ databases">
        <authorList>
            <person name="de Groot N.N."/>
        </authorList>
    </citation>
    <scope>NUCLEOTIDE SEQUENCE [LARGE SCALE GENOMIC DNA]</scope>
    <source>
        <strain evidence="1 2">DSM 13305</strain>
    </source>
</reference>
<dbReference type="Proteomes" id="UP000198847">
    <property type="component" value="Unassembled WGS sequence"/>
</dbReference>
<name>A0A1H8QWS9_9FIRM</name>
<dbReference type="EMBL" id="FODY01000003">
    <property type="protein sequence ID" value="SEO58662.1"/>
    <property type="molecule type" value="Genomic_DNA"/>
</dbReference>
<evidence type="ECO:0000313" key="2">
    <source>
        <dbReference type="Proteomes" id="UP000198847"/>
    </source>
</evidence>
<dbReference type="STRING" id="112903.SAMN04490178_10388"/>
<dbReference type="AlphaFoldDB" id="A0A1H8QWS9"/>
<organism evidence="1 2">
    <name type="scientific">Propionispora vibrioides</name>
    <dbReference type="NCBI Taxonomy" id="112903"/>
    <lineage>
        <taxon>Bacteria</taxon>
        <taxon>Bacillati</taxon>
        <taxon>Bacillota</taxon>
        <taxon>Negativicutes</taxon>
        <taxon>Selenomonadales</taxon>
        <taxon>Sporomusaceae</taxon>
        <taxon>Propionispora</taxon>
    </lineage>
</organism>
<proteinExistence type="predicted"/>
<protein>
    <submittedName>
        <fullName evidence="1">Uncharacterized protein</fullName>
    </submittedName>
</protein>
<gene>
    <name evidence="1" type="ORF">SAMN04490178_10388</name>
</gene>
<evidence type="ECO:0000313" key="1">
    <source>
        <dbReference type="EMBL" id="SEO58662.1"/>
    </source>
</evidence>
<sequence length="327" mass="37716">MIYYHVRAVFIFLGVSIMPNHSPILMSKAKSFISPLELICLEDKFTTLPTPLPKTTLTYRLHIKEPLPQPQPSSEDFILKTCLTNPFWNDFRLLDFFTRQGLSLTMQQLLQVKQKLGIASKVALCQALIQLYIENPDTLDIQQIRFIERVNPAFCDRDLSATAPGEKLVYECICTRRMISKLKTLQYIHLFMDLFNGYTFGLFSPDRSLPAGLQWFHKKVLPFYQARHCTAPLVLYHAAEQTSQPSAASTCMRLEKLSQPSGTIQAFRKFILPGFFEGLRLYDTPLTLLDTAFSHWLHSYNAIGDFDRYRDRLQLINQTGCTRIFLD</sequence>